<proteinExistence type="predicted"/>
<dbReference type="Pfam" id="PF13625">
    <property type="entry name" value="Helicase_C_3"/>
    <property type="match status" value="1"/>
</dbReference>
<sequence>MSNTLSLASRLRAMSDAELARAMNDRGVGTSGIKDFFDLAEAFLDRASIQQALTRLDRQTLAVLAAAGQLADQTGDAPDLARVEALLSSIAGSAPTAQVIAERADQARAMLLLEEDPLTVAPYDGVRQQLRSWPAFGLPGLADLALATPPAALEPVPDVDRRFIDRLGAERAFAATTAITELLVEIERDPARELAKGGVALPDSKRLANAMSVDLESVANLLAVADRAELVARETGSWMITEAGASWLLESSGARWAVLAGAWFGHLPGDIRTLLGERTHAVWGQGLRGYVDWLYPAGGDWMDERITVYTRDAELLGITANQAPTGPGSLLLGDALDDAAAAMAALLPAEVEQVYLQHDLSVVAPGPLTPRVDARLRSIADAESRALASSYRVSTSSVNRAMASGETAESILEFLRSISLTGIPQPLDYLVGEAAARYGLVRVGVVDAPGTEARSYLRSDDEHLLGTIMVDQNLSALGLARLDAGRLESRFSRDVVFWSLSDARYPIAAEDATGEIIALRRQRTARSAAAGAVNPIETLIERLRLGGEPEEGEASQAWLIRQLDVAIKARSALTVSVSMPNGSVIDYQLEPTSVAGGRLRGRDKKSAIERTLPLASIAGLGPAL</sequence>
<dbReference type="EMBL" id="VRMG01000005">
    <property type="protein sequence ID" value="TXN30883.1"/>
    <property type="molecule type" value="Genomic_DNA"/>
</dbReference>
<comment type="caution">
    <text evidence="2">The sequence shown here is derived from an EMBL/GenBank/DDBJ whole genome shotgun (WGS) entry which is preliminary data.</text>
</comment>
<dbReference type="Proteomes" id="UP000321379">
    <property type="component" value="Unassembled WGS sequence"/>
</dbReference>
<dbReference type="AlphaFoldDB" id="A0A5C8USI0"/>
<evidence type="ECO:0000313" key="2">
    <source>
        <dbReference type="EMBL" id="TXN30883.1"/>
    </source>
</evidence>
<keyword evidence="3" id="KW-1185">Reference proteome</keyword>
<name>A0A5C8USI0_9MICO</name>
<feature type="domain" description="Helicase XPB/Ssl2 N-terminal" evidence="1">
    <location>
        <begin position="355"/>
        <end position="482"/>
    </location>
</feature>
<evidence type="ECO:0000313" key="3">
    <source>
        <dbReference type="Proteomes" id="UP000321379"/>
    </source>
</evidence>
<evidence type="ECO:0000259" key="1">
    <source>
        <dbReference type="Pfam" id="PF13625"/>
    </source>
</evidence>
<dbReference type="RefSeq" id="WP_147782471.1">
    <property type="nucleotide sequence ID" value="NZ_VRMG01000005.1"/>
</dbReference>
<gene>
    <name evidence="2" type="ORF">FVP33_04535</name>
</gene>
<dbReference type="InterPro" id="IPR032830">
    <property type="entry name" value="XPB/Ssl2_N"/>
</dbReference>
<accession>A0A5C8USI0</accession>
<protein>
    <recommendedName>
        <fullName evidence="1">Helicase XPB/Ssl2 N-terminal domain-containing protein</fullName>
    </recommendedName>
</protein>
<reference evidence="2 3" key="1">
    <citation type="submission" date="2019-08" db="EMBL/GenBank/DDBJ databases">
        <title>Bacterial whole genome sequence for Glaciihabitans sp. CHu50b-6-2.</title>
        <authorList>
            <person name="Jin L."/>
        </authorList>
    </citation>
    <scope>NUCLEOTIDE SEQUENCE [LARGE SCALE GENOMIC DNA]</scope>
    <source>
        <strain evidence="2 3">CHu50b-6-2</strain>
    </source>
</reference>
<organism evidence="2 3">
    <name type="scientific">Lacisediminihabitans profunda</name>
    <dbReference type="NCBI Taxonomy" id="2594790"/>
    <lineage>
        <taxon>Bacteria</taxon>
        <taxon>Bacillati</taxon>
        <taxon>Actinomycetota</taxon>
        <taxon>Actinomycetes</taxon>
        <taxon>Micrococcales</taxon>
        <taxon>Microbacteriaceae</taxon>
        <taxon>Lacisediminihabitans</taxon>
    </lineage>
</organism>